<dbReference type="InterPro" id="IPR047650">
    <property type="entry name" value="Transpos_IS110"/>
</dbReference>
<dbReference type="EMBL" id="CP004393">
    <property type="protein sequence ID" value="AJE48706.1"/>
    <property type="molecule type" value="Genomic_DNA"/>
</dbReference>
<feature type="domain" description="Transposase IS116/IS110/IS902 C-terminal" evidence="2">
    <location>
        <begin position="262"/>
        <end position="339"/>
    </location>
</feature>
<proteinExistence type="predicted"/>
<dbReference type="Pfam" id="PF01548">
    <property type="entry name" value="DEDD_Tnp_IS110"/>
    <property type="match status" value="1"/>
</dbReference>
<dbReference type="GO" id="GO:0004803">
    <property type="term" value="F:transposase activity"/>
    <property type="evidence" value="ECO:0007669"/>
    <property type="project" value="InterPro"/>
</dbReference>
<dbReference type="RefSeq" id="WP_052453456.1">
    <property type="nucleotide sequence ID" value="NZ_CP004393.1"/>
</dbReference>
<evidence type="ECO:0000259" key="1">
    <source>
        <dbReference type="Pfam" id="PF01548"/>
    </source>
</evidence>
<name>A0A0B5E6T9_9RHOB</name>
<dbReference type="AlphaFoldDB" id="A0A0B5E6T9"/>
<dbReference type="PANTHER" id="PTHR33055:SF3">
    <property type="entry name" value="PUTATIVE TRANSPOSASE FOR IS117-RELATED"/>
    <property type="match status" value="1"/>
</dbReference>
<evidence type="ECO:0000313" key="3">
    <source>
        <dbReference type="EMBL" id="AJE48706.1"/>
    </source>
</evidence>
<dbReference type="STRING" id="1208324.P73_3991"/>
<evidence type="ECO:0000259" key="2">
    <source>
        <dbReference type="Pfam" id="PF02371"/>
    </source>
</evidence>
<dbReference type="PANTHER" id="PTHR33055">
    <property type="entry name" value="TRANSPOSASE FOR INSERTION SEQUENCE ELEMENT IS1111A"/>
    <property type="match status" value="1"/>
</dbReference>
<gene>
    <name evidence="3" type="ORF">P73_3991</name>
</gene>
<dbReference type="Pfam" id="PF02371">
    <property type="entry name" value="Transposase_20"/>
    <property type="match status" value="1"/>
</dbReference>
<evidence type="ECO:0000313" key="4">
    <source>
        <dbReference type="Proteomes" id="UP000031521"/>
    </source>
</evidence>
<dbReference type="GO" id="GO:0003677">
    <property type="term" value="F:DNA binding"/>
    <property type="evidence" value="ECO:0007669"/>
    <property type="project" value="InterPro"/>
</dbReference>
<organism evidence="3 4">
    <name type="scientific">Celeribacter indicus</name>
    <dbReference type="NCBI Taxonomy" id="1208324"/>
    <lineage>
        <taxon>Bacteria</taxon>
        <taxon>Pseudomonadati</taxon>
        <taxon>Pseudomonadota</taxon>
        <taxon>Alphaproteobacteria</taxon>
        <taxon>Rhodobacterales</taxon>
        <taxon>Roseobacteraceae</taxon>
        <taxon>Celeribacter</taxon>
    </lineage>
</organism>
<dbReference type="InterPro" id="IPR002525">
    <property type="entry name" value="Transp_IS110-like_N"/>
</dbReference>
<keyword evidence="4" id="KW-1185">Reference proteome</keyword>
<feature type="domain" description="Transposase IS110-like N-terminal" evidence="1">
    <location>
        <begin position="49"/>
        <end position="178"/>
    </location>
</feature>
<dbReference type="KEGG" id="cid:P73_3991"/>
<sequence>MLEENDAVTDAPSCANIFVSVEMSRSKWVVGIHVPTADKIALHTMTCGDVDALLTLVDRARAKLAPDGGTPAVVVCYEAGYEGFWLYRRLITLGIRVVVIDPASLLVDRRAKRAKTDRIDARAMVRALMAWSRGEPQVLSEVRVPTVKQDDARRGLRERQRLVKERTAHGNRIKGLLKTQGIMDFDPRAADAVARLDALVTGDGRPLGPCLKREIVRELERLGLVMQQIEQVEAERDAVVQKCGQQVDTTAEPERAATMIAVLNRLKGIGMSDATILVREAFWRGFRNRREIGGWSGLAPAPWASGSVSRDQGITKAGPPLLRAHLIQMCWRWLFWQPDSDLAQWFRKRTEGATGRMRRIMVVALARKLLIALWRYATTGMVPRGAIVT</sequence>
<dbReference type="NCBIfam" id="NF033542">
    <property type="entry name" value="transpos_IS110"/>
    <property type="match status" value="1"/>
</dbReference>
<dbReference type="GO" id="GO:0006313">
    <property type="term" value="P:DNA transposition"/>
    <property type="evidence" value="ECO:0007669"/>
    <property type="project" value="InterPro"/>
</dbReference>
<accession>A0A0B5E6T9</accession>
<dbReference type="Proteomes" id="UP000031521">
    <property type="component" value="Chromosome"/>
</dbReference>
<dbReference type="InterPro" id="IPR003346">
    <property type="entry name" value="Transposase_20"/>
</dbReference>
<protein>
    <submittedName>
        <fullName evidence="3">Uncharacterized protein</fullName>
    </submittedName>
</protein>
<reference evidence="3 4" key="1">
    <citation type="journal article" date="2014" name="Int. J. Syst. Evol. Microbiol.">
        <title>Celeribacter indicus sp. nov., a polycyclic aromatic hydrocarbon-degrading bacterium from deep-sea sediment and reclassification of Huaishuia halophila as Celeribacter halophilus comb. nov.</title>
        <authorList>
            <person name="Lai Q."/>
            <person name="Cao J."/>
            <person name="Yuan J."/>
            <person name="Li F."/>
            <person name="Shao Z."/>
        </authorList>
    </citation>
    <scope>NUCLEOTIDE SEQUENCE [LARGE SCALE GENOMIC DNA]</scope>
    <source>
        <strain evidence="3">P73</strain>
    </source>
</reference>
<dbReference type="HOGENOM" id="CLU_037737_1_0_5"/>